<dbReference type="SUPFAM" id="SSF56317">
    <property type="entry name" value="Carbon-nitrogen hydrolase"/>
    <property type="match status" value="1"/>
</dbReference>
<dbReference type="PROSITE" id="PS50263">
    <property type="entry name" value="CN_HYDROLASE"/>
    <property type="match status" value="1"/>
</dbReference>
<dbReference type="GO" id="GO:0000257">
    <property type="term" value="F:nitrilase activity"/>
    <property type="evidence" value="ECO:0007669"/>
    <property type="project" value="UniProtKB-EC"/>
</dbReference>
<evidence type="ECO:0000256" key="1">
    <source>
        <dbReference type="ARBA" id="ARBA00008129"/>
    </source>
</evidence>
<keyword evidence="2" id="KW-0378">Hydrolase</keyword>
<comment type="caution">
    <text evidence="7">The sequence shown here is derived from an EMBL/GenBank/DDBJ whole genome shotgun (WGS) entry which is preliminary data.</text>
</comment>
<evidence type="ECO:0000313" key="7">
    <source>
        <dbReference type="EMBL" id="CAG8229901.1"/>
    </source>
</evidence>
<dbReference type="AlphaFoldDB" id="A0A9W4I329"/>
<dbReference type="InterPro" id="IPR036526">
    <property type="entry name" value="C-N_Hydrolase_sf"/>
</dbReference>
<feature type="domain" description="CN hydrolase" evidence="6">
    <location>
        <begin position="32"/>
        <end position="298"/>
    </location>
</feature>
<organism evidence="7 8">
    <name type="scientific">Penicillium salamii</name>
    <dbReference type="NCBI Taxonomy" id="1612424"/>
    <lineage>
        <taxon>Eukaryota</taxon>
        <taxon>Fungi</taxon>
        <taxon>Dikarya</taxon>
        <taxon>Ascomycota</taxon>
        <taxon>Pezizomycotina</taxon>
        <taxon>Eurotiomycetes</taxon>
        <taxon>Eurotiomycetidae</taxon>
        <taxon>Eurotiales</taxon>
        <taxon>Aspergillaceae</taxon>
        <taxon>Penicillium</taxon>
    </lineage>
</organism>
<dbReference type="PANTHER" id="PTHR46044:SF14">
    <property type="entry name" value="ARYLACETONITRILASE"/>
    <property type="match status" value="1"/>
</dbReference>
<evidence type="ECO:0000259" key="6">
    <source>
        <dbReference type="PROSITE" id="PS50263"/>
    </source>
</evidence>
<evidence type="ECO:0000256" key="3">
    <source>
        <dbReference type="ARBA" id="ARBA00036406"/>
    </source>
</evidence>
<comment type="similarity">
    <text evidence="1">Belongs to the carbon-nitrogen hydrolase superfamily. Nitrilase family.</text>
</comment>
<dbReference type="InterPro" id="IPR003010">
    <property type="entry name" value="C-N_Hydrolase"/>
</dbReference>
<evidence type="ECO:0000256" key="4">
    <source>
        <dbReference type="ARBA" id="ARBA00039045"/>
    </source>
</evidence>
<protein>
    <recommendedName>
        <fullName evidence="4">nitrilase</fullName>
        <ecNumber evidence="4">3.5.5.1</ecNumber>
    </recommendedName>
</protein>
<accession>A0A9W4I329</accession>
<name>A0A9W4I329_9EURO</name>
<dbReference type="EMBL" id="CAJVPD010000011">
    <property type="protein sequence ID" value="CAG8229901.1"/>
    <property type="molecule type" value="Genomic_DNA"/>
</dbReference>
<evidence type="ECO:0000256" key="5">
    <source>
        <dbReference type="SAM" id="SignalP"/>
    </source>
</evidence>
<dbReference type="Proteomes" id="UP001152592">
    <property type="component" value="Unassembled WGS sequence"/>
</dbReference>
<keyword evidence="5" id="KW-0732">Signal</keyword>
<dbReference type="PANTHER" id="PTHR46044">
    <property type="entry name" value="NITRILASE"/>
    <property type="match status" value="1"/>
</dbReference>
<proteinExistence type="inferred from homology"/>
<evidence type="ECO:0000256" key="2">
    <source>
        <dbReference type="ARBA" id="ARBA00022801"/>
    </source>
</evidence>
<dbReference type="EC" id="3.5.5.1" evidence="4"/>
<feature type="chain" id="PRO_5040807925" description="nitrilase" evidence="5">
    <location>
        <begin position="19"/>
        <end position="361"/>
    </location>
</feature>
<comment type="catalytic activity">
    <reaction evidence="3">
        <text>a nitrile + 2 H2O = a carboxylate + NH4(+)</text>
        <dbReference type="Rhea" id="RHEA:21724"/>
        <dbReference type="ChEBI" id="CHEBI:15377"/>
        <dbReference type="ChEBI" id="CHEBI:18379"/>
        <dbReference type="ChEBI" id="CHEBI:28938"/>
        <dbReference type="ChEBI" id="CHEBI:29067"/>
        <dbReference type="EC" id="3.5.5.1"/>
    </reaction>
</comment>
<sequence>MKLSKIAILFTAAEAVKALPSCGNTLDDNQNLTVALVRSAPPNWPLPLLSYNWTGIRINISESVDQGIDLIEDASNNGAGMIVFPELWFPGFPKGNSVNNWTQTHLPSYIENSLVVGDAKWKRLVDAVKKAGVYAGLAFSERLDDHIYMAQSLISPLGDVLIHRHKLRPSGSERSFFSDGTMDELQVVTTARGRIGMLECGEHNYPSLTFIMQAQLENIHIGPFPYLADYGDPEAAGWEGATVEVAASRHYAFMTGSYELMPAVGFAAAFEPSGNMIAQINASVSFEEHPIVYASINTTTFNTSQTYDVDSQMSWAVLQQIVKGYPDYIPRVEGSLVPHKEVSAHWLQTGALKYQEDGSYN</sequence>
<feature type="signal peptide" evidence="5">
    <location>
        <begin position="1"/>
        <end position="18"/>
    </location>
</feature>
<dbReference type="InterPro" id="IPR044149">
    <property type="entry name" value="Nitrilases_CHs"/>
</dbReference>
<gene>
    <name evidence="7" type="ORF">PSALAMII_LOCUS257</name>
</gene>
<dbReference type="Pfam" id="PF00795">
    <property type="entry name" value="CN_hydrolase"/>
    <property type="match status" value="1"/>
</dbReference>
<evidence type="ECO:0000313" key="8">
    <source>
        <dbReference type="Proteomes" id="UP001152592"/>
    </source>
</evidence>
<dbReference type="OrthoDB" id="3358048at2759"/>
<reference evidence="7" key="1">
    <citation type="submission" date="2021-07" db="EMBL/GenBank/DDBJ databases">
        <authorList>
            <person name="Branca A.L. A."/>
        </authorList>
    </citation>
    <scope>NUCLEOTIDE SEQUENCE</scope>
</reference>
<dbReference type="Gene3D" id="3.60.110.10">
    <property type="entry name" value="Carbon-nitrogen hydrolase"/>
    <property type="match status" value="1"/>
</dbReference>